<dbReference type="OrthoDB" id="3494771at2759"/>
<name>A0A6A6ZSK3_9PLEO</name>
<evidence type="ECO:0000313" key="2">
    <source>
        <dbReference type="EMBL" id="KAF2823758.1"/>
    </source>
</evidence>
<feature type="compositionally biased region" description="Polar residues" evidence="1">
    <location>
        <begin position="13"/>
        <end position="30"/>
    </location>
</feature>
<feature type="region of interest" description="Disordered" evidence="1">
    <location>
        <begin position="1"/>
        <end position="56"/>
    </location>
</feature>
<dbReference type="EMBL" id="MU006231">
    <property type="protein sequence ID" value="KAF2823758.1"/>
    <property type="molecule type" value="Genomic_DNA"/>
</dbReference>
<feature type="compositionally biased region" description="Basic and acidic residues" evidence="1">
    <location>
        <begin position="31"/>
        <end position="51"/>
    </location>
</feature>
<dbReference type="Proteomes" id="UP000799424">
    <property type="component" value="Unassembled WGS sequence"/>
</dbReference>
<sequence>MNSIDSHPRVLSLSGTSTPNTSTPVSQSARASHESAHDAHHFINHQEENTHNKLNSSIKKMWKEFKHHAAEHHRSVNAAYRAQYGAGARMDRPL</sequence>
<proteinExistence type="predicted"/>
<accession>A0A6A6ZSK3</accession>
<evidence type="ECO:0000256" key="1">
    <source>
        <dbReference type="SAM" id="MobiDB-lite"/>
    </source>
</evidence>
<protein>
    <submittedName>
        <fullName evidence="2">Uncharacterized protein</fullName>
    </submittedName>
</protein>
<gene>
    <name evidence="2" type="ORF">CC86DRAFT_371983</name>
</gene>
<organism evidence="2 3">
    <name type="scientific">Ophiobolus disseminans</name>
    <dbReference type="NCBI Taxonomy" id="1469910"/>
    <lineage>
        <taxon>Eukaryota</taxon>
        <taxon>Fungi</taxon>
        <taxon>Dikarya</taxon>
        <taxon>Ascomycota</taxon>
        <taxon>Pezizomycotina</taxon>
        <taxon>Dothideomycetes</taxon>
        <taxon>Pleosporomycetidae</taxon>
        <taxon>Pleosporales</taxon>
        <taxon>Pleosporineae</taxon>
        <taxon>Phaeosphaeriaceae</taxon>
        <taxon>Ophiobolus</taxon>
    </lineage>
</organism>
<reference evidence="2" key="1">
    <citation type="journal article" date="2020" name="Stud. Mycol.">
        <title>101 Dothideomycetes genomes: a test case for predicting lifestyles and emergence of pathogens.</title>
        <authorList>
            <person name="Haridas S."/>
            <person name="Albert R."/>
            <person name="Binder M."/>
            <person name="Bloem J."/>
            <person name="Labutti K."/>
            <person name="Salamov A."/>
            <person name="Andreopoulos B."/>
            <person name="Baker S."/>
            <person name="Barry K."/>
            <person name="Bills G."/>
            <person name="Bluhm B."/>
            <person name="Cannon C."/>
            <person name="Castanera R."/>
            <person name="Culley D."/>
            <person name="Daum C."/>
            <person name="Ezra D."/>
            <person name="Gonzalez J."/>
            <person name="Henrissat B."/>
            <person name="Kuo A."/>
            <person name="Liang C."/>
            <person name="Lipzen A."/>
            <person name="Lutzoni F."/>
            <person name="Magnuson J."/>
            <person name="Mondo S."/>
            <person name="Nolan M."/>
            <person name="Ohm R."/>
            <person name="Pangilinan J."/>
            <person name="Park H.-J."/>
            <person name="Ramirez L."/>
            <person name="Alfaro M."/>
            <person name="Sun H."/>
            <person name="Tritt A."/>
            <person name="Yoshinaga Y."/>
            <person name="Zwiers L.-H."/>
            <person name="Turgeon B."/>
            <person name="Goodwin S."/>
            <person name="Spatafora J."/>
            <person name="Crous P."/>
            <person name="Grigoriev I."/>
        </authorList>
    </citation>
    <scope>NUCLEOTIDE SEQUENCE</scope>
    <source>
        <strain evidence="2">CBS 113818</strain>
    </source>
</reference>
<keyword evidence="3" id="KW-1185">Reference proteome</keyword>
<evidence type="ECO:0000313" key="3">
    <source>
        <dbReference type="Proteomes" id="UP000799424"/>
    </source>
</evidence>
<dbReference type="AlphaFoldDB" id="A0A6A6ZSK3"/>